<evidence type="ECO:0000313" key="5">
    <source>
        <dbReference type="Proteomes" id="UP000004478"/>
    </source>
</evidence>
<dbReference type="InterPro" id="IPR050595">
    <property type="entry name" value="Bact_response_regulator"/>
</dbReference>
<feature type="modified residue" description="4-aspartylphosphate" evidence="2">
    <location>
        <position position="59"/>
    </location>
</feature>
<dbReference type="RefSeq" id="WP_009183697.1">
    <property type="nucleotide sequence ID" value="NZ_AMGM01000006.1"/>
</dbReference>
<evidence type="ECO:0000259" key="3">
    <source>
        <dbReference type="PROSITE" id="PS50110"/>
    </source>
</evidence>
<dbReference type="PANTHER" id="PTHR44591:SF3">
    <property type="entry name" value="RESPONSE REGULATORY DOMAIN-CONTAINING PROTEIN"/>
    <property type="match status" value="1"/>
</dbReference>
<protein>
    <submittedName>
        <fullName evidence="4">Response regulator of citrate/malate metabolism</fullName>
    </submittedName>
</protein>
<dbReference type="EMBL" id="AMGM01000006">
    <property type="protein sequence ID" value="EKB50670.1"/>
    <property type="molecule type" value="Genomic_DNA"/>
</dbReference>
<dbReference type="AlphaFoldDB" id="K1L2Q6"/>
<sequence>MRFEVLIVDDEEILLMIYQRLTIKSGLNPKPSIFTKPSEALDYIFSINQEPAAFLILLDIHMPEINAWKFMDKLRSSGKNIDFYVAIITSSINQFDKNKAAEYREVIKFLEKPVDESSFKSILKLKKIEDLVSQSKNF</sequence>
<proteinExistence type="predicted"/>
<keyword evidence="5" id="KW-1185">Reference proteome</keyword>
<keyword evidence="1 2" id="KW-0597">Phosphoprotein</keyword>
<dbReference type="Pfam" id="PF00072">
    <property type="entry name" value="Response_reg"/>
    <property type="match status" value="1"/>
</dbReference>
<feature type="domain" description="Response regulatory" evidence="3">
    <location>
        <begin position="4"/>
        <end position="127"/>
    </location>
</feature>
<dbReference type="PANTHER" id="PTHR44591">
    <property type="entry name" value="STRESS RESPONSE REGULATOR PROTEIN 1"/>
    <property type="match status" value="1"/>
</dbReference>
<name>K1L2Q6_CECL9</name>
<organism evidence="4 5">
    <name type="scientific">Cecembia lonarensis (strain CCUG 58316 / KCTC 22772 / LW9)</name>
    <dbReference type="NCBI Taxonomy" id="1225176"/>
    <lineage>
        <taxon>Bacteria</taxon>
        <taxon>Pseudomonadati</taxon>
        <taxon>Bacteroidota</taxon>
        <taxon>Cytophagia</taxon>
        <taxon>Cytophagales</taxon>
        <taxon>Cyclobacteriaceae</taxon>
        <taxon>Cecembia</taxon>
    </lineage>
</organism>
<dbReference type="InterPro" id="IPR001789">
    <property type="entry name" value="Sig_transdc_resp-reg_receiver"/>
</dbReference>
<dbReference type="OrthoDB" id="1524091at2"/>
<dbReference type="PROSITE" id="PS50110">
    <property type="entry name" value="RESPONSE_REGULATORY"/>
    <property type="match status" value="1"/>
</dbReference>
<comment type="caution">
    <text evidence="4">The sequence shown here is derived from an EMBL/GenBank/DDBJ whole genome shotgun (WGS) entry which is preliminary data.</text>
</comment>
<dbReference type="Proteomes" id="UP000004478">
    <property type="component" value="Unassembled WGS sequence"/>
</dbReference>
<evidence type="ECO:0000256" key="2">
    <source>
        <dbReference type="PROSITE-ProRule" id="PRU00169"/>
    </source>
</evidence>
<accession>K1L2Q6</accession>
<evidence type="ECO:0000256" key="1">
    <source>
        <dbReference type="ARBA" id="ARBA00022553"/>
    </source>
</evidence>
<dbReference type="GO" id="GO:0000160">
    <property type="term" value="P:phosphorelay signal transduction system"/>
    <property type="evidence" value="ECO:0007669"/>
    <property type="project" value="InterPro"/>
</dbReference>
<gene>
    <name evidence="4" type="ORF">B879_00649</name>
</gene>
<evidence type="ECO:0000313" key="4">
    <source>
        <dbReference type="EMBL" id="EKB50670.1"/>
    </source>
</evidence>
<dbReference type="SMART" id="SM00448">
    <property type="entry name" value="REC"/>
    <property type="match status" value="1"/>
</dbReference>
<dbReference type="Gene3D" id="3.40.50.2300">
    <property type="match status" value="1"/>
</dbReference>
<dbReference type="InterPro" id="IPR011006">
    <property type="entry name" value="CheY-like_superfamily"/>
</dbReference>
<dbReference type="SUPFAM" id="SSF52172">
    <property type="entry name" value="CheY-like"/>
    <property type="match status" value="1"/>
</dbReference>
<reference evidence="4 5" key="1">
    <citation type="journal article" date="2012" name="J. Bacteriol.">
        <title>Draft Genome Sequence of Cecembia lonarensis Strain LW9T, Isolated from Lonar Lake, a Haloalkaline Lake in India.</title>
        <authorList>
            <person name="Shivaji S."/>
            <person name="Ara S."/>
            <person name="Singh A."/>
            <person name="Pinnaka A.K."/>
        </authorList>
    </citation>
    <scope>NUCLEOTIDE SEQUENCE [LARGE SCALE GENOMIC DNA]</scope>
    <source>
        <strain evidence="4 5">LW9</strain>
    </source>
</reference>